<evidence type="ECO:0000256" key="2">
    <source>
        <dbReference type="ARBA" id="ARBA00006899"/>
    </source>
</evidence>
<dbReference type="EMBL" id="CMVM020000073">
    <property type="status" value="NOT_ANNOTATED_CDS"/>
    <property type="molecule type" value="Genomic_DNA"/>
</dbReference>
<proteinExistence type="inferred from homology"/>
<keyword evidence="14" id="KW-1185">Reference proteome</keyword>
<dbReference type="Pfam" id="PF20645">
    <property type="entry name" value="Rrn7_cyclin_C"/>
    <property type="match status" value="1"/>
</dbReference>
<sequence length="943" mass="109183">MSKYCSNCGSTDFVPVDGFFYCAVCNTQSLVLREFDHDDEGAILMSASSTKIRQKKNKATKDEQEKKAEEVAVDEECHLPALKQDFPTYLGHAGLRLATFTKLLSHFSAMLIRDFGVPECVKWHVLSILQHYFQHFRTAFCEEELDEENPEAQKKAKEMKVKAQKEAQLRRGENVISLISSPDVRANLDVQVTDLDTDGLEVVIEKQTKISKDAFSRLLRIPMNIEIIMVILYLGCLLSGANWILLSDVTRWFREGRFPISSFQSAALLVGGKGNDIFNAKGLSFCPRTPTMPLYEYMRTIMVIAQLTDIPVQPISCPFERVLARLSYNLNLPMDFVQRLYTIFVISSPNVVFDTQFTHRFSNVDSEALLQKMNNAFCDNITFALEQSTYQLEEGCGRQYSVLPSIDVKAVAIILFALKLMFGLDDNMEFNMKAQIDTIYTKEEQFNFGIWMHQLKMRMNVWRGRRLKDVLGKRTSALPKYDSVFENYRTVVFRENYRGEKVSQIRTGRITGGRNLYFRGCVPSNFFMEKRDYALFSTFEDDFDSMPSRSLSKEALLTPLRYHATHHLDWYETLIKSTSADDFKKIDRYNADVFFKSFKNHRMEFEIVKTSENNKILRSEDSCCSDAKRMKWHQLFPCSEHYESYPRPIYCSGLLKFTSGEQIYTPMIYTPAVDVIYQSASPYFSDSFSDLLEILSLMIGEDMKVVYTFFLMLEMKCLIPDILNDLNEITKDCERFTTCAQVELLGDGPRNVKVQMHRISENVARADFKFLAHIGSIPVDVEKTSRTPTKRRRKKTCNHTPEKRSKEQRRHSLTTENPVESASDMEEEENIFIRIHNEELENNFERMKLHSEGKQVSPFGRKSTNSRSISSDNANTILSLSDDEIISLTPSRKQRYRKQDRLPEFSKTNVFKRSITGKIKSRFSEYFNFEFETAFALAIPKYW</sequence>
<dbReference type="Proteomes" id="UP000024404">
    <property type="component" value="Unassembled WGS sequence"/>
</dbReference>
<keyword evidence="11" id="KW-1133">Transmembrane helix</keyword>
<keyword evidence="7" id="KW-0238">DNA-binding</keyword>
<protein>
    <recommendedName>
        <fullName evidence="12">Rrn7/TAF1B C-terminal cyclin domain-containing protein</fullName>
    </recommendedName>
</protein>
<reference evidence="13" key="2">
    <citation type="submission" date="2022-06" db="UniProtKB">
        <authorList>
            <consortium name="EnsemblMetazoa"/>
        </authorList>
    </citation>
    <scope>IDENTIFICATION</scope>
</reference>
<evidence type="ECO:0000256" key="10">
    <source>
        <dbReference type="SAM" id="MobiDB-lite"/>
    </source>
</evidence>
<comment type="subcellular location">
    <subcellularLocation>
        <location evidence="1">Nucleus</location>
        <location evidence="1">Nucleolus</location>
    </subcellularLocation>
</comment>
<dbReference type="AlphaFoldDB" id="A0A8R1XRV2"/>
<dbReference type="GO" id="GO:0001164">
    <property type="term" value="F:RNA polymerase I core promoter sequence-specific DNA binding"/>
    <property type="evidence" value="ECO:0007669"/>
    <property type="project" value="InterPro"/>
</dbReference>
<evidence type="ECO:0000256" key="1">
    <source>
        <dbReference type="ARBA" id="ARBA00004604"/>
    </source>
</evidence>
<keyword evidence="5" id="KW-0862">Zinc</keyword>
<dbReference type="GO" id="GO:0005668">
    <property type="term" value="C:RNA polymerase transcription factor SL1 complex"/>
    <property type="evidence" value="ECO:0007669"/>
    <property type="project" value="TreeGrafter"/>
</dbReference>
<evidence type="ECO:0000256" key="5">
    <source>
        <dbReference type="ARBA" id="ARBA00022833"/>
    </source>
</evidence>
<dbReference type="EnsemblMetazoa" id="OVOC2284.1">
    <property type="protein sequence ID" value="OVOC2284.1"/>
    <property type="gene ID" value="WBGene00239093"/>
</dbReference>
<dbReference type="OMA" id="WIHQLEM"/>
<evidence type="ECO:0000256" key="8">
    <source>
        <dbReference type="ARBA" id="ARBA00023163"/>
    </source>
</evidence>
<evidence type="ECO:0000256" key="7">
    <source>
        <dbReference type="ARBA" id="ARBA00023125"/>
    </source>
</evidence>
<evidence type="ECO:0000256" key="4">
    <source>
        <dbReference type="ARBA" id="ARBA00022771"/>
    </source>
</evidence>
<evidence type="ECO:0000256" key="6">
    <source>
        <dbReference type="ARBA" id="ARBA00023015"/>
    </source>
</evidence>
<keyword evidence="9" id="KW-0539">Nucleus</keyword>
<keyword evidence="11" id="KW-0812">Transmembrane</keyword>
<feature type="compositionally biased region" description="Basic residues" evidence="10">
    <location>
        <begin position="788"/>
        <end position="797"/>
    </location>
</feature>
<dbReference type="GO" id="GO:0042790">
    <property type="term" value="P:nucleolar large rRNA transcription by RNA polymerase I"/>
    <property type="evidence" value="ECO:0007669"/>
    <property type="project" value="TreeGrafter"/>
</dbReference>
<accession>A0A8R1XRV2</accession>
<evidence type="ECO:0000313" key="14">
    <source>
        <dbReference type="Proteomes" id="UP000024404"/>
    </source>
</evidence>
<feature type="region of interest" description="Disordered" evidence="10">
    <location>
        <begin position="782"/>
        <end position="826"/>
    </location>
</feature>
<evidence type="ECO:0000313" key="13">
    <source>
        <dbReference type="EnsemblMetazoa" id="OVOC2284.1"/>
    </source>
</evidence>
<evidence type="ECO:0000256" key="3">
    <source>
        <dbReference type="ARBA" id="ARBA00022723"/>
    </source>
</evidence>
<comment type="similarity">
    <text evidence="2">Belongs to the RRN7/TAF1B family.</text>
</comment>
<dbReference type="GO" id="GO:0070860">
    <property type="term" value="C:RNA polymerase I core factor complex"/>
    <property type="evidence" value="ECO:0007669"/>
    <property type="project" value="InterPro"/>
</dbReference>
<dbReference type="InterPro" id="IPR033599">
    <property type="entry name" value="TAF1B/Rrn7"/>
</dbReference>
<dbReference type="PANTHER" id="PTHR31576">
    <property type="entry name" value="TATA BOX-BINDING PROTEIN-ASSOCIATED FACTOR RNA POLYMERASE I SUBUNIT B"/>
    <property type="match status" value="1"/>
</dbReference>
<dbReference type="PANTHER" id="PTHR31576:SF2">
    <property type="entry name" value="TATA BOX-BINDING PROTEIN-ASSOCIATED FACTOR RNA POLYMERASE I SUBUNIT B"/>
    <property type="match status" value="1"/>
</dbReference>
<keyword evidence="11" id="KW-0472">Membrane</keyword>
<dbReference type="GO" id="GO:0008270">
    <property type="term" value="F:zinc ion binding"/>
    <property type="evidence" value="ECO:0007669"/>
    <property type="project" value="UniProtKB-KW"/>
</dbReference>
<keyword evidence="8" id="KW-0804">Transcription</keyword>
<dbReference type="InterPro" id="IPR048538">
    <property type="entry name" value="Rrn7_cyclin_C"/>
</dbReference>
<name>A0A8R1XRV2_ONCVO</name>
<keyword evidence="6" id="KW-0805">Transcription regulation</keyword>
<evidence type="ECO:0000256" key="9">
    <source>
        <dbReference type="ARBA" id="ARBA00023242"/>
    </source>
</evidence>
<feature type="transmembrane region" description="Helical" evidence="11">
    <location>
        <begin position="227"/>
        <end position="246"/>
    </location>
</feature>
<reference evidence="14" key="1">
    <citation type="submission" date="2013-10" db="EMBL/GenBank/DDBJ databases">
        <title>Genome sequencing of Onchocerca volvulus.</title>
        <authorList>
            <person name="Cotton J."/>
            <person name="Tsai J."/>
            <person name="Stanley E."/>
            <person name="Tracey A."/>
            <person name="Holroyd N."/>
            <person name="Lustigman S."/>
            <person name="Berriman M."/>
        </authorList>
    </citation>
    <scope>NUCLEOTIDE SEQUENCE</scope>
</reference>
<evidence type="ECO:0000256" key="11">
    <source>
        <dbReference type="SAM" id="Phobius"/>
    </source>
</evidence>
<organism evidence="13 14">
    <name type="scientific">Onchocerca volvulus</name>
    <dbReference type="NCBI Taxonomy" id="6282"/>
    <lineage>
        <taxon>Eukaryota</taxon>
        <taxon>Metazoa</taxon>
        <taxon>Ecdysozoa</taxon>
        <taxon>Nematoda</taxon>
        <taxon>Chromadorea</taxon>
        <taxon>Rhabditida</taxon>
        <taxon>Spirurina</taxon>
        <taxon>Spiruromorpha</taxon>
        <taxon>Filarioidea</taxon>
        <taxon>Onchocercidae</taxon>
        <taxon>Onchocerca</taxon>
    </lineage>
</organism>
<keyword evidence="4" id="KW-0863">Zinc-finger</keyword>
<feature type="domain" description="Rrn7/TAF1B C-terminal cyclin" evidence="12">
    <location>
        <begin position="380"/>
        <end position="456"/>
    </location>
</feature>
<evidence type="ECO:0000259" key="12">
    <source>
        <dbReference type="Pfam" id="PF20645"/>
    </source>
</evidence>
<keyword evidence="3" id="KW-0479">Metal-binding</keyword>